<feature type="region of interest" description="Disordered" evidence="1">
    <location>
        <begin position="17"/>
        <end position="62"/>
    </location>
</feature>
<sequence>MANPTIDIASTIQSASIKQNPSAAHDLNPSTAASTKRPVSPTASISSNADSIPESALKPVPRKATLPPLPDLRFEQSYLASLKGVESKRAIAWITVRDQVILPLVQGTLWTLALSGWRYWNRTAQYQGASWGSQVRRWWWSVNKWPIPQAKHDEKMAEHVGEFYKHQLGSGQGD</sequence>
<dbReference type="AlphaFoldDB" id="A0A8H3IKT8"/>
<protein>
    <recommendedName>
        <fullName evidence="4">DUF1770-domain-containing protein</fullName>
    </recommendedName>
</protein>
<proteinExistence type="predicted"/>
<evidence type="ECO:0008006" key="4">
    <source>
        <dbReference type="Google" id="ProtNLM"/>
    </source>
</evidence>
<evidence type="ECO:0000313" key="3">
    <source>
        <dbReference type="Proteomes" id="UP000664521"/>
    </source>
</evidence>
<dbReference type="Proteomes" id="UP000664521">
    <property type="component" value="Unassembled WGS sequence"/>
</dbReference>
<comment type="caution">
    <text evidence="2">The sequence shown here is derived from an EMBL/GenBank/DDBJ whole genome shotgun (WGS) entry which is preliminary data.</text>
</comment>
<gene>
    <name evidence="2" type="ORF">HETSPECPRED_005090</name>
</gene>
<dbReference type="Pfam" id="PF08589">
    <property type="entry name" value="ATG43"/>
    <property type="match status" value="1"/>
</dbReference>
<name>A0A8H3IKT8_9LECA</name>
<feature type="compositionally biased region" description="Polar residues" evidence="1">
    <location>
        <begin position="41"/>
        <end position="50"/>
    </location>
</feature>
<reference evidence="2" key="1">
    <citation type="submission" date="2021-03" db="EMBL/GenBank/DDBJ databases">
        <authorList>
            <person name="Tagirdzhanova G."/>
        </authorList>
    </citation>
    <scope>NUCLEOTIDE SEQUENCE</scope>
</reference>
<evidence type="ECO:0000313" key="2">
    <source>
        <dbReference type="EMBL" id="CAF9922568.1"/>
    </source>
</evidence>
<organism evidence="2 3">
    <name type="scientific">Heterodermia speciosa</name>
    <dbReference type="NCBI Taxonomy" id="116794"/>
    <lineage>
        <taxon>Eukaryota</taxon>
        <taxon>Fungi</taxon>
        <taxon>Dikarya</taxon>
        <taxon>Ascomycota</taxon>
        <taxon>Pezizomycotina</taxon>
        <taxon>Lecanoromycetes</taxon>
        <taxon>OSLEUM clade</taxon>
        <taxon>Lecanoromycetidae</taxon>
        <taxon>Caliciales</taxon>
        <taxon>Physciaceae</taxon>
        <taxon>Heterodermia</taxon>
    </lineage>
</organism>
<dbReference type="OrthoDB" id="2430343at2759"/>
<feature type="compositionally biased region" description="Polar residues" evidence="1">
    <location>
        <begin position="17"/>
        <end position="34"/>
    </location>
</feature>
<keyword evidence="3" id="KW-1185">Reference proteome</keyword>
<dbReference type="PANTHER" id="PTHR38699:SF1">
    <property type="entry name" value="MITOPHAGY RECEPTOR ATG43"/>
    <property type="match status" value="1"/>
</dbReference>
<dbReference type="GO" id="GO:0140580">
    <property type="term" value="F:mitochondrion autophagosome adaptor activity"/>
    <property type="evidence" value="ECO:0007669"/>
    <property type="project" value="InterPro"/>
</dbReference>
<evidence type="ECO:0000256" key="1">
    <source>
        <dbReference type="SAM" id="MobiDB-lite"/>
    </source>
</evidence>
<dbReference type="GO" id="GO:0000423">
    <property type="term" value="P:mitophagy"/>
    <property type="evidence" value="ECO:0007669"/>
    <property type="project" value="InterPro"/>
</dbReference>
<accession>A0A8H3IKT8</accession>
<dbReference type="InterPro" id="IPR013898">
    <property type="entry name" value="Atg43"/>
</dbReference>
<dbReference type="PANTHER" id="PTHR38699">
    <property type="entry name" value="CHROMOSOME 1, WHOLE GENOME SHOTGUN SEQUENCE"/>
    <property type="match status" value="1"/>
</dbReference>
<dbReference type="EMBL" id="CAJPDS010000031">
    <property type="protein sequence ID" value="CAF9922568.1"/>
    <property type="molecule type" value="Genomic_DNA"/>
</dbReference>